<proteinExistence type="predicted"/>
<feature type="region of interest" description="Disordered" evidence="1">
    <location>
        <begin position="1"/>
        <end position="27"/>
    </location>
</feature>
<feature type="region of interest" description="Disordered" evidence="1">
    <location>
        <begin position="81"/>
        <end position="161"/>
    </location>
</feature>
<accession>A0A9J6EWA6</accession>
<dbReference type="Proteomes" id="UP000821866">
    <property type="component" value="Chromosome 1"/>
</dbReference>
<reference evidence="2" key="1">
    <citation type="journal article" date="2020" name="Cell">
        <title>Large-Scale Comparative Analyses of Tick Genomes Elucidate Their Genetic Diversity and Vector Capacities.</title>
        <authorList>
            <consortium name="Tick Genome and Microbiome Consortium (TIGMIC)"/>
            <person name="Jia N."/>
            <person name="Wang J."/>
            <person name="Shi W."/>
            <person name="Du L."/>
            <person name="Sun Y."/>
            <person name="Zhan W."/>
            <person name="Jiang J.F."/>
            <person name="Wang Q."/>
            <person name="Zhang B."/>
            <person name="Ji P."/>
            <person name="Bell-Sakyi L."/>
            <person name="Cui X.M."/>
            <person name="Yuan T.T."/>
            <person name="Jiang B.G."/>
            <person name="Yang W.F."/>
            <person name="Lam T.T."/>
            <person name="Chang Q.C."/>
            <person name="Ding S.J."/>
            <person name="Wang X.J."/>
            <person name="Zhu J.G."/>
            <person name="Ruan X.D."/>
            <person name="Zhao L."/>
            <person name="Wei J.T."/>
            <person name="Ye R.Z."/>
            <person name="Que T.C."/>
            <person name="Du C.H."/>
            <person name="Zhou Y.H."/>
            <person name="Cheng J.X."/>
            <person name="Dai P.F."/>
            <person name="Guo W.B."/>
            <person name="Han X.H."/>
            <person name="Huang E.J."/>
            <person name="Li L.F."/>
            <person name="Wei W."/>
            <person name="Gao Y.C."/>
            <person name="Liu J.Z."/>
            <person name="Shao H.Z."/>
            <person name="Wang X."/>
            <person name="Wang C.C."/>
            <person name="Yang T.C."/>
            <person name="Huo Q.B."/>
            <person name="Li W."/>
            <person name="Chen H.Y."/>
            <person name="Chen S.E."/>
            <person name="Zhou L.G."/>
            <person name="Ni X.B."/>
            <person name="Tian J.H."/>
            <person name="Sheng Y."/>
            <person name="Liu T."/>
            <person name="Pan Y.S."/>
            <person name="Xia L.Y."/>
            <person name="Li J."/>
            <person name="Zhao F."/>
            <person name="Cao W.C."/>
        </authorList>
    </citation>
    <scope>NUCLEOTIDE SEQUENCE</scope>
    <source>
        <strain evidence="2">Rmic-2018</strain>
    </source>
</reference>
<keyword evidence="3" id="KW-1185">Reference proteome</keyword>
<name>A0A9J6EWA6_RHIMP</name>
<comment type="caution">
    <text evidence="2">The sequence shown here is derived from an EMBL/GenBank/DDBJ whole genome shotgun (WGS) entry which is preliminary data.</text>
</comment>
<dbReference type="AlphaFoldDB" id="A0A9J6EWA6"/>
<dbReference type="EMBL" id="JABSTU010000001">
    <property type="protein sequence ID" value="KAH8038508.1"/>
    <property type="molecule type" value="Genomic_DNA"/>
</dbReference>
<gene>
    <name evidence="2" type="ORF">HPB51_001681</name>
</gene>
<feature type="compositionally biased region" description="Basic and acidic residues" evidence="1">
    <location>
        <begin position="124"/>
        <end position="156"/>
    </location>
</feature>
<sequence length="186" mass="20614">MKTTRRSQRLSTTASSSGTLPLPEARKESVVEISVTVSVVVSPPAPLPAPLPALLPAPLPVAVNISEPYTWTWRNLQDPRKVNSASSLRVPPRVRALTPPDTPESSATAGRLPFGHRVQKARPRRDMTRQKSTTRRESEEERQKGWCPSEGRRVGGEQEPTSVFHSSTIAALWSGAKRYLRLRQLH</sequence>
<evidence type="ECO:0000313" key="2">
    <source>
        <dbReference type="EMBL" id="KAH8038508.1"/>
    </source>
</evidence>
<evidence type="ECO:0000256" key="1">
    <source>
        <dbReference type="SAM" id="MobiDB-lite"/>
    </source>
</evidence>
<reference evidence="2" key="2">
    <citation type="submission" date="2021-09" db="EMBL/GenBank/DDBJ databases">
        <authorList>
            <person name="Jia N."/>
            <person name="Wang J."/>
            <person name="Shi W."/>
            <person name="Du L."/>
            <person name="Sun Y."/>
            <person name="Zhan W."/>
            <person name="Jiang J."/>
            <person name="Wang Q."/>
            <person name="Zhang B."/>
            <person name="Ji P."/>
            <person name="Sakyi L.B."/>
            <person name="Cui X."/>
            <person name="Yuan T."/>
            <person name="Jiang B."/>
            <person name="Yang W."/>
            <person name="Lam T.T.-Y."/>
            <person name="Chang Q."/>
            <person name="Ding S."/>
            <person name="Wang X."/>
            <person name="Zhu J."/>
            <person name="Ruan X."/>
            <person name="Zhao L."/>
            <person name="Wei J."/>
            <person name="Que T."/>
            <person name="Du C."/>
            <person name="Cheng J."/>
            <person name="Dai P."/>
            <person name="Han X."/>
            <person name="Huang E."/>
            <person name="Gao Y."/>
            <person name="Liu J."/>
            <person name="Shao H."/>
            <person name="Ye R."/>
            <person name="Li L."/>
            <person name="Wei W."/>
            <person name="Wang X."/>
            <person name="Wang C."/>
            <person name="Huo Q."/>
            <person name="Li W."/>
            <person name="Guo W."/>
            <person name="Chen H."/>
            <person name="Chen S."/>
            <person name="Zhou L."/>
            <person name="Zhou L."/>
            <person name="Ni X."/>
            <person name="Tian J."/>
            <person name="Zhou Y."/>
            <person name="Sheng Y."/>
            <person name="Liu T."/>
            <person name="Pan Y."/>
            <person name="Xia L."/>
            <person name="Li J."/>
            <person name="Zhao F."/>
            <person name="Cao W."/>
        </authorList>
    </citation>
    <scope>NUCLEOTIDE SEQUENCE</scope>
    <source>
        <strain evidence="2">Rmic-2018</strain>
        <tissue evidence="2">Larvae</tissue>
    </source>
</reference>
<feature type="compositionally biased region" description="Polar residues" evidence="1">
    <location>
        <begin position="9"/>
        <end position="19"/>
    </location>
</feature>
<protein>
    <submittedName>
        <fullName evidence="2">Uncharacterized protein</fullName>
    </submittedName>
</protein>
<evidence type="ECO:0000313" key="3">
    <source>
        <dbReference type="Proteomes" id="UP000821866"/>
    </source>
</evidence>
<organism evidence="2 3">
    <name type="scientific">Rhipicephalus microplus</name>
    <name type="common">Cattle tick</name>
    <name type="synonym">Boophilus microplus</name>
    <dbReference type="NCBI Taxonomy" id="6941"/>
    <lineage>
        <taxon>Eukaryota</taxon>
        <taxon>Metazoa</taxon>
        <taxon>Ecdysozoa</taxon>
        <taxon>Arthropoda</taxon>
        <taxon>Chelicerata</taxon>
        <taxon>Arachnida</taxon>
        <taxon>Acari</taxon>
        <taxon>Parasitiformes</taxon>
        <taxon>Ixodida</taxon>
        <taxon>Ixodoidea</taxon>
        <taxon>Ixodidae</taxon>
        <taxon>Rhipicephalinae</taxon>
        <taxon>Rhipicephalus</taxon>
        <taxon>Boophilus</taxon>
    </lineage>
</organism>